<name>A0ABW1G8C1_9ACTN</name>
<evidence type="ECO:0000313" key="3">
    <source>
        <dbReference type="Proteomes" id="UP001596174"/>
    </source>
</evidence>
<dbReference type="EMBL" id="JBHSQJ010000083">
    <property type="protein sequence ID" value="MFC5909516.1"/>
    <property type="molecule type" value="Genomic_DNA"/>
</dbReference>
<keyword evidence="3" id="KW-1185">Reference proteome</keyword>
<reference evidence="3" key="1">
    <citation type="journal article" date="2019" name="Int. J. Syst. Evol. Microbiol.">
        <title>The Global Catalogue of Microorganisms (GCM) 10K type strain sequencing project: providing services to taxonomists for standard genome sequencing and annotation.</title>
        <authorList>
            <consortium name="The Broad Institute Genomics Platform"/>
            <consortium name="The Broad Institute Genome Sequencing Center for Infectious Disease"/>
            <person name="Wu L."/>
            <person name="Ma J."/>
        </authorList>
    </citation>
    <scope>NUCLEOTIDE SEQUENCE [LARGE SCALE GENOMIC DNA]</scope>
    <source>
        <strain evidence="3">JCM 4816</strain>
    </source>
</reference>
<protein>
    <submittedName>
        <fullName evidence="2">Hemerythrin domain-containing protein</fullName>
    </submittedName>
</protein>
<proteinExistence type="predicted"/>
<sequence>MTHDAVLVHRMLRRESATAPLLVRGVPPGDLSRAGRVADRVECVLRSLIDHHRAEEEVLWPLLVARTPGAVGLRERMGCHRVELDVLVDDALVTLARWRAQPAACPEPLASQLEAVARGVAAQVDREEAEVLPLVPASVSPDEWLAVGAAARRHVPQDRLFTELGLILRDASSAERARVLGTLPLALRLLFLTVGERAFRREEARLRLP</sequence>
<feature type="domain" description="Hemerythrin-like" evidence="1">
    <location>
        <begin position="9"/>
        <end position="135"/>
    </location>
</feature>
<gene>
    <name evidence="2" type="ORF">ACFP3V_20140</name>
</gene>
<organism evidence="2 3">
    <name type="scientific">Streptacidiphilus monticola</name>
    <dbReference type="NCBI Taxonomy" id="2161674"/>
    <lineage>
        <taxon>Bacteria</taxon>
        <taxon>Bacillati</taxon>
        <taxon>Actinomycetota</taxon>
        <taxon>Actinomycetes</taxon>
        <taxon>Kitasatosporales</taxon>
        <taxon>Streptomycetaceae</taxon>
        <taxon>Streptacidiphilus</taxon>
    </lineage>
</organism>
<dbReference type="Gene3D" id="1.20.120.520">
    <property type="entry name" value="nmb1532 protein domain like"/>
    <property type="match status" value="1"/>
</dbReference>
<evidence type="ECO:0000259" key="1">
    <source>
        <dbReference type="Pfam" id="PF01814"/>
    </source>
</evidence>
<accession>A0ABW1G8C1</accession>
<comment type="caution">
    <text evidence="2">The sequence shown here is derived from an EMBL/GenBank/DDBJ whole genome shotgun (WGS) entry which is preliminary data.</text>
</comment>
<dbReference type="CDD" id="cd12108">
    <property type="entry name" value="Hr-like"/>
    <property type="match status" value="1"/>
</dbReference>
<dbReference type="RefSeq" id="WP_380585380.1">
    <property type="nucleotide sequence ID" value="NZ_JBHSQJ010000083.1"/>
</dbReference>
<dbReference type="Pfam" id="PF01814">
    <property type="entry name" value="Hemerythrin"/>
    <property type="match status" value="1"/>
</dbReference>
<dbReference type="Proteomes" id="UP001596174">
    <property type="component" value="Unassembled WGS sequence"/>
</dbReference>
<evidence type="ECO:0000313" key="2">
    <source>
        <dbReference type="EMBL" id="MFC5909516.1"/>
    </source>
</evidence>
<dbReference type="InterPro" id="IPR012312">
    <property type="entry name" value="Hemerythrin-like"/>
</dbReference>